<evidence type="ECO:0008006" key="3">
    <source>
        <dbReference type="Google" id="ProtNLM"/>
    </source>
</evidence>
<dbReference type="AlphaFoldDB" id="A0A4Q0ZH86"/>
<dbReference type="OrthoDB" id="5363038at2"/>
<dbReference type="Gene3D" id="3.40.50.720">
    <property type="entry name" value="NAD(P)-binding Rossmann-like Domain"/>
    <property type="match status" value="1"/>
</dbReference>
<reference evidence="1 2" key="1">
    <citation type="submission" date="2017-10" db="EMBL/GenBank/DDBJ databases">
        <title>Genomics of the genus Arcobacter.</title>
        <authorList>
            <person name="Perez-Cataluna A."/>
            <person name="Figueras M.J."/>
        </authorList>
    </citation>
    <scope>NUCLEOTIDE SEQUENCE [LARGE SCALE GENOMIC DNA]</scope>
    <source>
        <strain evidence="1 2">F26</strain>
    </source>
</reference>
<organism evidence="1 2">
    <name type="scientific">Arcobacter cloacae</name>
    <dbReference type="NCBI Taxonomy" id="1054034"/>
    <lineage>
        <taxon>Bacteria</taxon>
        <taxon>Pseudomonadati</taxon>
        <taxon>Campylobacterota</taxon>
        <taxon>Epsilonproteobacteria</taxon>
        <taxon>Campylobacterales</taxon>
        <taxon>Arcobacteraceae</taxon>
        <taxon>Arcobacter</taxon>
    </lineage>
</organism>
<dbReference type="PANTHER" id="PTHR43975">
    <property type="entry name" value="ZGC:101858"/>
    <property type="match status" value="1"/>
</dbReference>
<dbReference type="InterPro" id="IPR002347">
    <property type="entry name" value="SDR_fam"/>
</dbReference>
<dbReference type="InterPro" id="IPR036291">
    <property type="entry name" value="NAD(P)-bd_dom_sf"/>
</dbReference>
<comment type="caution">
    <text evidence="1">The sequence shown here is derived from an EMBL/GenBank/DDBJ whole genome shotgun (WGS) entry which is preliminary data.</text>
</comment>
<dbReference type="RefSeq" id="WP_128986337.1">
    <property type="nucleotide sequence ID" value="NZ_PDJZ01000005.1"/>
</dbReference>
<proteinExistence type="predicted"/>
<evidence type="ECO:0000313" key="1">
    <source>
        <dbReference type="EMBL" id="RXJ84381.1"/>
    </source>
</evidence>
<gene>
    <name evidence="1" type="ORF">CRU90_05795</name>
</gene>
<dbReference type="CDD" id="cd05233">
    <property type="entry name" value="SDR_c"/>
    <property type="match status" value="1"/>
</dbReference>
<evidence type="ECO:0000313" key="2">
    <source>
        <dbReference type="Proteomes" id="UP000290870"/>
    </source>
</evidence>
<protein>
    <recommendedName>
        <fullName evidence="3">Short-chain dehydrogenase</fullName>
    </recommendedName>
</protein>
<dbReference type="PRINTS" id="PR00081">
    <property type="entry name" value="GDHRDH"/>
</dbReference>
<dbReference type="PANTHER" id="PTHR43975:SF2">
    <property type="entry name" value="EG:BACR7A4.14 PROTEIN-RELATED"/>
    <property type="match status" value="1"/>
</dbReference>
<dbReference type="EMBL" id="PDJZ01000005">
    <property type="protein sequence ID" value="RXJ84381.1"/>
    <property type="molecule type" value="Genomic_DNA"/>
</dbReference>
<accession>A0A4Q0ZH86</accession>
<dbReference type="Proteomes" id="UP000290870">
    <property type="component" value="Unassembled WGS sequence"/>
</dbReference>
<sequence length="244" mass="26976">MVELNNKKILVMGASGFIGTQTAIKLSQLGAKVIISGRDKEKLKKTLHLLKGNDHNLISFDITNLDKIPEFVKSVVDLDNQKLSGLVYCNAIFPIRPLKNVTHEFLHNMMVINYYGFVELIRCFSDKRVCEKGSIVTLSSYASNYGDKGQLAYSATKGAMDSSVIVMAKELQQKKIRINAIRPAALLPEDIEFCTLPISIQKLIKDMGTGPINPINIAEQIAFLLSDYSSGMTGKCLDVKGYLV</sequence>
<dbReference type="SUPFAM" id="SSF51735">
    <property type="entry name" value="NAD(P)-binding Rossmann-fold domains"/>
    <property type="match status" value="1"/>
</dbReference>
<dbReference type="Pfam" id="PF13561">
    <property type="entry name" value="adh_short_C2"/>
    <property type="match status" value="1"/>
</dbReference>
<name>A0A4Q0ZH86_9BACT</name>